<accession>A0A559JWW1</accession>
<protein>
    <submittedName>
        <fullName evidence="2">Uncharacterized protein</fullName>
    </submittedName>
</protein>
<feature type="transmembrane region" description="Helical" evidence="1">
    <location>
        <begin position="20"/>
        <end position="40"/>
    </location>
</feature>
<evidence type="ECO:0000256" key="1">
    <source>
        <dbReference type="SAM" id="Phobius"/>
    </source>
</evidence>
<dbReference type="AlphaFoldDB" id="A0A559JWW1"/>
<comment type="caution">
    <text evidence="2">The sequence shown here is derived from an EMBL/GenBank/DDBJ whole genome shotgun (WGS) entry which is preliminary data.</text>
</comment>
<feature type="transmembrane region" description="Helical" evidence="1">
    <location>
        <begin position="94"/>
        <end position="113"/>
    </location>
</feature>
<dbReference type="EMBL" id="VNJJ01000001">
    <property type="protein sequence ID" value="TVY04290.1"/>
    <property type="molecule type" value="Genomic_DNA"/>
</dbReference>
<sequence>MGNQPNARADKPRTLTIVQILLYAAAVLNIANGFISFASTDMLKKLLSAAMVLFGIAALLVASRLSIPKVVHLRAAIVLSSVLLVLRIAEYAVWHNIGFLLGAILPILVIWRLNDSDVKTWFKS</sequence>
<keyword evidence="1" id="KW-1133">Transmembrane helix</keyword>
<dbReference type="Proteomes" id="UP000316330">
    <property type="component" value="Unassembled WGS sequence"/>
</dbReference>
<proteinExistence type="predicted"/>
<keyword evidence="1" id="KW-0472">Membrane</keyword>
<feature type="transmembrane region" description="Helical" evidence="1">
    <location>
        <begin position="46"/>
        <end position="63"/>
    </location>
</feature>
<name>A0A559JWW1_9BACL</name>
<reference evidence="2 3" key="1">
    <citation type="submission" date="2019-07" db="EMBL/GenBank/DDBJ databases">
        <authorList>
            <person name="Kim J."/>
        </authorList>
    </citation>
    <scope>NUCLEOTIDE SEQUENCE [LARGE SCALE GENOMIC DNA]</scope>
    <source>
        <strain evidence="2 3">G13</strain>
    </source>
</reference>
<organism evidence="2 3">
    <name type="scientific">Cohnella terricola</name>
    <dbReference type="NCBI Taxonomy" id="1289167"/>
    <lineage>
        <taxon>Bacteria</taxon>
        <taxon>Bacillati</taxon>
        <taxon>Bacillota</taxon>
        <taxon>Bacilli</taxon>
        <taxon>Bacillales</taxon>
        <taxon>Paenibacillaceae</taxon>
        <taxon>Cohnella</taxon>
    </lineage>
</organism>
<dbReference type="OrthoDB" id="2666227at2"/>
<dbReference type="RefSeq" id="WP_144697659.1">
    <property type="nucleotide sequence ID" value="NZ_VNJJ01000001.1"/>
</dbReference>
<gene>
    <name evidence="2" type="ORF">FPZ45_01465</name>
</gene>
<evidence type="ECO:0000313" key="3">
    <source>
        <dbReference type="Proteomes" id="UP000316330"/>
    </source>
</evidence>
<evidence type="ECO:0000313" key="2">
    <source>
        <dbReference type="EMBL" id="TVY04290.1"/>
    </source>
</evidence>
<keyword evidence="3" id="KW-1185">Reference proteome</keyword>
<keyword evidence="1" id="KW-0812">Transmembrane</keyword>